<accession>A0A8J2WG88</accession>
<organism evidence="1 2">
    <name type="scientific">Pelagomonas calceolata</name>
    <dbReference type="NCBI Taxonomy" id="35677"/>
    <lineage>
        <taxon>Eukaryota</taxon>
        <taxon>Sar</taxon>
        <taxon>Stramenopiles</taxon>
        <taxon>Ochrophyta</taxon>
        <taxon>Pelagophyceae</taxon>
        <taxon>Pelagomonadales</taxon>
        <taxon>Pelagomonadaceae</taxon>
        <taxon>Pelagomonas</taxon>
    </lineage>
</organism>
<dbReference type="Proteomes" id="UP000789595">
    <property type="component" value="Unassembled WGS sequence"/>
</dbReference>
<protein>
    <submittedName>
        <fullName evidence="1">Uncharacterized protein</fullName>
    </submittedName>
</protein>
<evidence type="ECO:0000313" key="2">
    <source>
        <dbReference type="Proteomes" id="UP000789595"/>
    </source>
</evidence>
<feature type="non-terminal residue" evidence="1">
    <location>
        <position position="242"/>
    </location>
</feature>
<dbReference type="EMBL" id="CAKKNE010000002">
    <property type="protein sequence ID" value="CAH0367170.1"/>
    <property type="molecule type" value="Genomic_DNA"/>
</dbReference>
<comment type="caution">
    <text evidence="1">The sequence shown here is derived from an EMBL/GenBank/DDBJ whole genome shotgun (WGS) entry which is preliminary data.</text>
</comment>
<proteinExistence type="predicted"/>
<dbReference type="AlphaFoldDB" id="A0A8J2WG88"/>
<evidence type="ECO:0000313" key="1">
    <source>
        <dbReference type="EMBL" id="CAH0367170.1"/>
    </source>
</evidence>
<keyword evidence="2" id="KW-1185">Reference proteome</keyword>
<reference evidence="1" key="1">
    <citation type="submission" date="2021-11" db="EMBL/GenBank/DDBJ databases">
        <authorList>
            <consortium name="Genoscope - CEA"/>
            <person name="William W."/>
        </authorList>
    </citation>
    <scope>NUCLEOTIDE SEQUENCE</scope>
</reference>
<gene>
    <name evidence="1" type="ORF">PECAL_2P01790</name>
</gene>
<name>A0A8J2WG88_9STRA</name>
<sequence length="242" mass="26833">MSSTPLFPRGGLLPHERDPRRAHERLELLVAVDRDRLEVVVVLEELPRHGPAARRERLVELGAHVGRAAIARDDVGVRVGVEGLGHRRRVERRLVAQDRVQPVDEGPPPVVHVPRVDVQLEKLLVHAPLRLDIRLWLGAARISHFGARRVALLPRVTLDLFASGPRSLAARHANIFAPSARAALLLGCSAAFEQCIKSPDAPSEQRRLPYMLLLTTEESYTLLICALDRGRGCDRGSRPKST</sequence>